<dbReference type="EMBL" id="JARJCW010000086">
    <property type="protein sequence ID" value="KAJ7196113.1"/>
    <property type="molecule type" value="Genomic_DNA"/>
</dbReference>
<keyword evidence="1" id="KW-1133">Transmembrane helix</keyword>
<keyword evidence="3" id="KW-1185">Reference proteome</keyword>
<keyword evidence="1" id="KW-0472">Membrane</keyword>
<evidence type="ECO:0000313" key="3">
    <source>
        <dbReference type="Proteomes" id="UP001219525"/>
    </source>
</evidence>
<dbReference type="AlphaFoldDB" id="A0AAD6UWI4"/>
<accession>A0AAD6UWI4</accession>
<dbReference type="Proteomes" id="UP001219525">
    <property type="component" value="Unassembled WGS sequence"/>
</dbReference>
<organism evidence="2 3">
    <name type="scientific">Mycena pura</name>
    <dbReference type="NCBI Taxonomy" id="153505"/>
    <lineage>
        <taxon>Eukaryota</taxon>
        <taxon>Fungi</taxon>
        <taxon>Dikarya</taxon>
        <taxon>Basidiomycota</taxon>
        <taxon>Agaricomycotina</taxon>
        <taxon>Agaricomycetes</taxon>
        <taxon>Agaricomycetidae</taxon>
        <taxon>Agaricales</taxon>
        <taxon>Marasmiineae</taxon>
        <taxon>Mycenaceae</taxon>
        <taxon>Mycena</taxon>
    </lineage>
</organism>
<feature type="transmembrane region" description="Helical" evidence="1">
    <location>
        <begin position="27"/>
        <end position="48"/>
    </location>
</feature>
<name>A0AAD6UWI4_9AGAR</name>
<evidence type="ECO:0000313" key="2">
    <source>
        <dbReference type="EMBL" id="KAJ7196113.1"/>
    </source>
</evidence>
<sequence length="143" mass="15720">MPPVPNDSQLDADLGLSPFVECSSNSRTSTCAVIFILFMLVFYALALWDRWLNLKLRESQKLLRGSFPFKVSTKPSVNAFVALAQNTPRVYGATVVDSTSPGVPSINIAPAPNGDIKYGRNINKKRQIIPVSLPSLENLTDRI</sequence>
<gene>
    <name evidence="2" type="ORF">GGX14DRAFT_700623</name>
</gene>
<comment type="caution">
    <text evidence="2">The sequence shown here is derived from an EMBL/GenBank/DDBJ whole genome shotgun (WGS) entry which is preliminary data.</text>
</comment>
<protein>
    <submittedName>
        <fullName evidence="2">Uncharacterized protein</fullName>
    </submittedName>
</protein>
<evidence type="ECO:0000256" key="1">
    <source>
        <dbReference type="SAM" id="Phobius"/>
    </source>
</evidence>
<reference evidence="2" key="1">
    <citation type="submission" date="2023-03" db="EMBL/GenBank/DDBJ databases">
        <title>Massive genome expansion in bonnet fungi (Mycena s.s.) driven by repeated elements and novel gene families across ecological guilds.</title>
        <authorList>
            <consortium name="Lawrence Berkeley National Laboratory"/>
            <person name="Harder C.B."/>
            <person name="Miyauchi S."/>
            <person name="Viragh M."/>
            <person name="Kuo A."/>
            <person name="Thoen E."/>
            <person name="Andreopoulos B."/>
            <person name="Lu D."/>
            <person name="Skrede I."/>
            <person name="Drula E."/>
            <person name="Henrissat B."/>
            <person name="Morin E."/>
            <person name="Kohler A."/>
            <person name="Barry K."/>
            <person name="LaButti K."/>
            <person name="Morin E."/>
            <person name="Salamov A."/>
            <person name="Lipzen A."/>
            <person name="Mereny Z."/>
            <person name="Hegedus B."/>
            <person name="Baldrian P."/>
            <person name="Stursova M."/>
            <person name="Weitz H."/>
            <person name="Taylor A."/>
            <person name="Grigoriev I.V."/>
            <person name="Nagy L.G."/>
            <person name="Martin F."/>
            <person name="Kauserud H."/>
        </authorList>
    </citation>
    <scope>NUCLEOTIDE SEQUENCE</scope>
    <source>
        <strain evidence="2">9144</strain>
    </source>
</reference>
<proteinExistence type="predicted"/>
<keyword evidence="1" id="KW-0812">Transmembrane</keyword>